<keyword evidence="3" id="KW-1185">Reference proteome</keyword>
<protein>
    <submittedName>
        <fullName evidence="2">Uncharacterized protein</fullName>
    </submittedName>
</protein>
<sequence>MAGGSNTMQESVTRIEQNISELVGVDGDVQSDVQSPGSSLMVRLEAIEKKQTELSELLDNLSHDMEQLAQKSSDELGVLKRAMNGGNSMDVLKKVPEPKAFSGARDAKELENFLWDMEQYFFVVRTPIEQQVTLT</sequence>
<evidence type="ECO:0000313" key="3">
    <source>
        <dbReference type="Proteomes" id="UP000554482"/>
    </source>
</evidence>
<proteinExistence type="predicted"/>
<comment type="caution">
    <text evidence="2">The sequence shown here is derived from an EMBL/GenBank/DDBJ whole genome shotgun (WGS) entry which is preliminary data.</text>
</comment>
<accession>A0A7J6VJJ0</accession>
<evidence type="ECO:0000256" key="1">
    <source>
        <dbReference type="SAM" id="Coils"/>
    </source>
</evidence>
<keyword evidence="1" id="KW-0175">Coiled coil</keyword>
<organism evidence="2 3">
    <name type="scientific">Thalictrum thalictroides</name>
    <name type="common">Rue-anemone</name>
    <name type="synonym">Anemone thalictroides</name>
    <dbReference type="NCBI Taxonomy" id="46969"/>
    <lineage>
        <taxon>Eukaryota</taxon>
        <taxon>Viridiplantae</taxon>
        <taxon>Streptophyta</taxon>
        <taxon>Embryophyta</taxon>
        <taxon>Tracheophyta</taxon>
        <taxon>Spermatophyta</taxon>
        <taxon>Magnoliopsida</taxon>
        <taxon>Ranunculales</taxon>
        <taxon>Ranunculaceae</taxon>
        <taxon>Thalictroideae</taxon>
        <taxon>Thalictrum</taxon>
    </lineage>
</organism>
<dbReference type="EMBL" id="JABWDY010032209">
    <property type="protein sequence ID" value="KAF5184365.1"/>
    <property type="molecule type" value="Genomic_DNA"/>
</dbReference>
<name>A0A7J6VJJ0_THATH</name>
<dbReference type="Proteomes" id="UP000554482">
    <property type="component" value="Unassembled WGS sequence"/>
</dbReference>
<feature type="non-terminal residue" evidence="2">
    <location>
        <position position="135"/>
    </location>
</feature>
<feature type="coiled-coil region" evidence="1">
    <location>
        <begin position="44"/>
        <end position="71"/>
    </location>
</feature>
<dbReference type="AlphaFoldDB" id="A0A7J6VJJ0"/>
<reference evidence="2 3" key="1">
    <citation type="submission" date="2020-06" db="EMBL/GenBank/DDBJ databases">
        <title>Transcriptomic and genomic resources for Thalictrum thalictroides and T. hernandezii: Facilitating candidate gene discovery in an emerging model plant lineage.</title>
        <authorList>
            <person name="Arias T."/>
            <person name="Riano-Pachon D.M."/>
            <person name="Di Stilio V.S."/>
        </authorList>
    </citation>
    <scope>NUCLEOTIDE SEQUENCE [LARGE SCALE GENOMIC DNA]</scope>
    <source>
        <strain evidence="3">cv. WT478/WT964</strain>
        <tissue evidence="2">Leaves</tissue>
    </source>
</reference>
<gene>
    <name evidence="2" type="ORF">FRX31_026048</name>
</gene>
<evidence type="ECO:0000313" key="2">
    <source>
        <dbReference type="EMBL" id="KAF5184365.1"/>
    </source>
</evidence>
<dbReference type="OrthoDB" id="1939317at2759"/>